<name>A0A6N6M7D0_9FLAO</name>
<dbReference type="AlphaFoldDB" id="A0A6N6M7D0"/>
<keyword evidence="5" id="KW-1003">Cell membrane</keyword>
<keyword evidence="18" id="KW-0812">Transmembrane</keyword>
<comment type="catalytic activity">
    <reaction evidence="17">
        <text>[GlcNAc-(1-&gt;4)-Mur2Ac(oyl-L-Ala-gamma-D-Glu-L-Lys-D-Ala-D-Ala)](n)-di-trans,octa-cis-undecaprenyl diphosphate + beta-D-GlcNAc-(1-&gt;4)-Mur2Ac(oyl-L-Ala-gamma-D-Glu-L-Lys-D-Ala-D-Ala)-di-trans,octa-cis-undecaprenyl diphosphate = [GlcNAc-(1-&gt;4)-Mur2Ac(oyl-L-Ala-gamma-D-Glu-L-Lys-D-Ala-D-Ala)](n+1)-di-trans,octa-cis-undecaprenyl diphosphate + di-trans,octa-cis-undecaprenyl diphosphate + H(+)</text>
        <dbReference type="Rhea" id="RHEA:23708"/>
        <dbReference type="Rhea" id="RHEA-COMP:9602"/>
        <dbReference type="Rhea" id="RHEA-COMP:9603"/>
        <dbReference type="ChEBI" id="CHEBI:15378"/>
        <dbReference type="ChEBI" id="CHEBI:58405"/>
        <dbReference type="ChEBI" id="CHEBI:60033"/>
        <dbReference type="ChEBI" id="CHEBI:78435"/>
        <dbReference type="EC" id="2.4.99.28"/>
    </reaction>
</comment>
<keyword evidence="12" id="KW-0573">Peptidoglycan synthesis</keyword>
<keyword evidence="6" id="KW-0121">Carboxypeptidase</keyword>
<dbReference type="PANTHER" id="PTHR32282">
    <property type="entry name" value="BINDING PROTEIN TRANSPEPTIDASE, PUTATIVE-RELATED"/>
    <property type="match status" value="1"/>
</dbReference>
<keyword evidence="22" id="KW-1185">Reference proteome</keyword>
<dbReference type="SUPFAM" id="SSF53955">
    <property type="entry name" value="Lysozyme-like"/>
    <property type="match status" value="1"/>
</dbReference>
<comment type="subcellular location">
    <subcellularLocation>
        <location evidence="1">Cell membrane</location>
    </subcellularLocation>
</comment>
<dbReference type="GO" id="GO:0008360">
    <property type="term" value="P:regulation of cell shape"/>
    <property type="evidence" value="ECO:0007669"/>
    <property type="project" value="UniProtKB-KW"/>
</dbReference>
<dbReference type="Gene3D" id="1.10.3810.10">
    <property type="entry name" value="Biosynthetic peptidoglycan transglycosylase-like"/>
    <property type="match status" value="1"/>
</dbReference>
<keyword evidence="7" id="KW-0645">Protease</keyword>
<comment type="catalytic activity">
    <reaction evidence="16">
        <text>Preferential cleavage: (Ac)2-L-Lys-D-Ala-|-D-Ala. Also transpeptidation of peptidyl-alanyl moieties that are N-acyl substituents of D-alanine.</text>
        <dbReference type="EC" id="3.4.16.4"/>
    </reaction>
</comment>
<dbReference type="OrthoDB" id="9766909at2"/>
<keyword evidence="10" id="KW-0378">Hydrolase</keyword>
<evidence type="ECO:0000256" key="18">
    <source>
        <dbReference type="SAM" id="Phobius"/>
    </source>
</evidence>
<keyword evidence="11" id="KW-0133">Cell shape</keyword>
<dbReference type="Proteomes" id="UP000435357">
    <property type="component" value="Unassembled WGS sequence"/>
</dbReference>
<evidence type="ECO:0000256" key="9">
    <source>
        <dbReference type="ARBA" id="ARBA00022679"/>
    </source>
</evidence>
<evidence type="ECO:0000256" key="17">
    <source>
        <dbReference type="ARBA" id="ARBA00049902"/>
    </source>
</evidence>
<dbReference type="EMBL" id="WACR01000007">
    <property type="protein sequence ID" value="KAB1063708.1"/>
    <property type="molecule type" value="Genomic_DNA"/>
</dbReference>
<reference evidence="21 22" key="1">
    <citation type="submission" date="2019-09" db="EMBL/GenBank/DDBJ databases">
        <title>Genomes of Cryomorphaceae.</title>
        <authorList>
            <person name="Bowman J.P."/>
        </authorList>
    </citation>
    <scope>NUCLEOTIDE SEQUENCE [LARGE SCALE GENOMIC DNA]</scope>
    <source>
        <strain evidence="21 22">KCTC 52047</strain>
    </source>
</reference>
<evidence type="ECO:0000256" key="15">
    <source>
        <dbReference type="ARBA" id="ARBA00023316"/>
    </source>
</evidence>
<evidence type="ECO:0000256" key="14">
    <source>
        <dbReference type="ARBA" id="ARBA00023268"/>
    </source>
</evidence>
<dbReference type="InterPro" id="IPR023346">
    <property type="entry name" value="Lysozyme-like_dom_sf"/>
</dbReference>
<evidence type="ECO:0000256" key="3">
    <source>
        <dbReference type="ARBA" id="ARBA00007090"/>
    </source>
</evidence>
<accession>A0A6N6M7D0</accession>
<evidence type="ECO:0000256" key="8">
    <source>
        <dbReference type="ARBA" id="ARBA00022676"/>
    </source>
</evidence>
<dbReference type="InterPro" id="IPR012338">
    <property type="entry name" value="Beta-lactam/transpept-like"/>
</dbReference>
<evidence type="ECO:0000256" key="6">
    <source>
        <dbReference type="ARBA" id="ARBA00022645"/>
    </source>
</evidence>
<dbReference type="GO" id="GO:0071555">
    <property type="term" value="P:cell wall organization"/>
    <property type="evidence" value="ECO:0007669"/>
    <property type="project" value="UniProtKB-KW"/>
</dbReference>
<dbReference type="GO" id="GO:0009002">
    <property type="term" value="F:serine-type D-Ala-D-Ala carboxypeptidase activity"/>
    <property type="evidence" value="ECO:0007669"/>
    <property type="project" value="UniProtKB-EC"/>
</dbReference>
<dbReference type="GO" id="GO:0030288">
    <property type="term" value="C:outer membrane-bounded periplasmic space"/>
    <property type="evidence" value="ECO:0007669"/>
    <property type="project" value="TreeGrafter"/>
</dbReference>
<dbReference type="GO" id="GO:0009252">
    <property type="term" value="P:peptidoglycan biosynthetic process"/>
    <property type="evidence" value="ECO:0007669"/>
    <property type="project" value="UniProtKB-KW"/>
</dbReference>
<evidence type="ECO:0000256" key="10">
    <source>
        <dbReference type="ARBA" id="ARBA00022801"/>
    </source>
</evidence>
<protein>
    <submittedName>
        <fullName evidence="21">Penicillin-binding protein</fullName>
    </submittedName>
</protein>
<evidence type="ECO:0000313" key="21">
    <source>
        <dbReference type="EMBL" id="KAB1063708.1"/>
    </source>
</evidence>
<evidence type="ECO:0000313" key="22">
    <source>
        <dbReference type="Proteomes" id="UP000435357"/>
    </source>
</evidence>
<dbReference type="Gene3D" id="3.40.710.10">
    <property type="entry name" value="DD-peptidase/beta-lactamase superfamily"/>
    <property type="match status" value="1"/>
</dbReference>
<feature type="transmembrane region" description="Helical" evidence="18">
    <location>
        <begin position="16"/>
        <end position="37"/>
    </location>
</feature>
<comment type="similarity">
    <text evidence="4">In the N-terminal section; belongs to the glycosyltransferase 51 family.</text>
</comment>
<evidence type="ECO:0000256" key="7">
    <source>
        <dbReference type="ARBA" id="ARBA00022670"/>
    </source>
</evidence>
<sequence length="775" mass="88204">MTEKKKEKKKSSYGKYILAFWLIYFTGFAVTAGYFLALSRDMIWELPSFEELENPQTNLASEIISTDGELIGKYFRENRTRIDFENIPDHMVEALISTEDERFYEHSGIDVRGTVRAVAFLGTRGGASTISQQLAKLLYHEPAATIIERLKQKTMEWVIATQLERQYTKEEIITMYLNKFDFVNNAVGVESAAEVYFDTSADSLSLPEAATLVGMAKNPSLFNPNRRPDTTVFRRNVVFGQMLRNNAITQQQFDSLAQLPLGLRFKRVDHSEGMAPYFREVLRLKLKELFNEKNEDGNYKIAKPNGDPYSIYSDGLKIYTTLHSRLQEYAEWAVEEHLSGELQPDFWNDLKRVKRAPFANNVSESQINRILQQGVRWSDRYYHLNQRGVEKDSIEWYFNQPVEMTVFSWDGPIDTIMTPMDSIRYHKSFLHAGLMSLDPQSGEVRAWVGGINHNYFAYDHVVQGRRQVGSTFKPFVYALAIENGLSPCKKVPDIPVTFKKGTWNMLSDWTPSNSDTTYKGEMVTLKFGLANSMNNITAWVMKQYGPVAVIEYCRRLGITSPLDTVPSLALGVADISLYEMVGAHATFVNEGIWQKPLYITRIENKSGAVIKEFMPKTREAMSEQNAYTMLELMKGVTMGAEAPDGRRRGTGIRLHFDRPYANIPWDRPIAGKTGTTQNNSDGWFMGSTPDLVTGVWVGAEDRSVHFRYTSKGQGANTALPIWGYYMNKVWADSALGISTGDFKKPDNYDMILDCDKYNQSNVDIFGDSDNQGFNK</sequence>
<dbReference type="SUPFAM" id="SSF56601">
    <property type="entry name" value="beta-lactamase/transpeptidase-like"/>
    <property type="match status" value="1"/>
</dbReference>
<dbReference type="GO" id="GO:0008955">
    <property type="term" value="F:peptidoglycan glycosyltransferase activity"/>
    <property type="evidence" value="ECO:0007669"/>
    <property type="project" value="UniProtKB-EC"/>
</dbReference>
<dbReference type="GO" id="GO:0006508">
    <property type="term" value="P:proteolysis"/>
    <property type="evidence" value="ECO:0007669"/>
    <property type="project" value="UniProtKB-KW"/>
</dbReference>
<dbReference type="RefSeq" id="WP_151168429.1">
    <property type="nucleotide sequence ID" value="NZ_WACR01000007.1"/>
</dbReference>
<evidence type="ECO:0000256" key="1">
    <source>
        <dbReference type="ARBA" id="ARBA00004236"/>
    </source>
</evidence>
<proteinExistence type="inferred from homology"/>
<evidence type="ECO:0000259" key="19">
    <source>
        <dbReference type="Pfam" id="PF00905"/>
    </source>
</evidence>
<comment type="caution">
    <text evidence="21">The sequence shown here is derived from an EMBL/GenBank/DDBJ whole genome shotgun (WGS) entry which is preliminary data.</text>
</comment>
<dbReference type="InterPro" id="IPR001264">
    <property type="entry name" value="Glyco_trans_51"/>
</dbReference>
<dbReference type="Pfam" id="PF00905">
    <property type="entry name" value="Transpeptidase"/>
    <property type="match status" value="1"/>
</dbReference>
<keyword evidence="14" id="KW-0511">Multifunctional enzyme</keyword>
<evidence type="ECO:0000256" key="16">
    <source>
        <dbReference type="ARBA" id="ARBA00034000"/>
    </source>
</evidence>
<dbReference type="InterPro" id="IPR050396">
    <property type="entry name" value="Glycosyltr_51/Transpeptidase"/>
</dbReference>
<dbReference type="PANTHER" id="PTHR32282:SF11">
    <property type="entry name" value="PENICILLIN-BINDING PROTEIN 1B"/>
    <property type="match status" value="1"/>
</dbReference>
<evidence type="ECO:0000256" key="2">
    <source>
        <dbReference type="ARBA" id="ARBA00004752"/>
    </source>
</evidence>
<evidence type="ECO:0000256" key="12">
    <source>
        <dbReference type="ARBA" id="ARBA00022984"/>
    </source>
</evidence>
<dbReference type="InterPro" id="IPR001460">
    <property type="entry name" value="PCN-bd_Tpept"/>
</dbReference>
<keyword evidence="9" id="KW-0808">Transferase</keyword>
<keyword evidence="8" id="KW-0328">Glycosyltransferase</keyword>
<comment type="similarity">
    <text evidence="3">In the C-terminal section; belongs to the transpeptidase family.</text>
</comment>
<gene>
    <name evidence="21" type="ORF">F3059_09065</name>
</gene>
<dbReference type="InterPro" id="IPR036950">
    <property type="entry name" value="PBP_transglycosylase"/>
</dbReference>
<evidence type="ECO:0000256" key="4">
    <source>
        <dbReference type="ARBA" id="ARBA00007739"/>
    </source>
</evidence>
<keyword evidence="13 18" id="KW-0472">Membrane</keyword>
<feature type="domain" description="Penicillin-binding protein transpeptidase" evidence="19">
    <location>
        <begin position="437"/>
        <end position="690"/>
    </location>
</feature>
<evidence type="ECO:0000256" key="5">
    <source>
        <dbReference type="ARBA" id="ARBA00022475"/>
    </source>
</evidence>
<keyword evidence="15" id="KW-0961">Cell wall biogenesis/degradation</keyword>
<feature type="domain" description="Glycosyl transferase family 51" evidence="20">
    <location>
        <begin position="68"/>
        <end position="242"/>
    </location>
</feature>
<organism evidence="21 22">
    <name type="scientific">Salibacter halophilus</name>
    <dbReference type="NCBI Taxonomy" id="1803916"/>
    <lineage>
        <taxon>Bacteria</taxon>
        <taxon>Pseudomonadati</taxon>
        <taxon>Bacteroidota</taxon>
        <taxon>Flavobacteriia</taxon>
        <taxon>Flavobacteriales</taxon>
        <taxon>Salibacteraceae</taxon>
        <taxon>Salibacter</taxon>
    </lineage>
</organism>
<evidence type="ECO:0000259" key="20">
    <source>
        <dbReference type="Pfam" id="PF00912"/>
    </source>
</evidence>
<dbReference type="Pfam" id="PF00912">
    <property type="entry name" value="Transgly"/>
    <property type="match status" value="1"/>
</dbReference>
<dbReference type="GO" id="GO:0005886">
    <property type="term" value="C:plasma membrane"/>
    <property type="evidence" value="ECO:0007669"/>
    <property type="project" value="UniProtKB-SubCell"/>
</dbReference>
<keyword evidence="18" id="KW-1133">Transmembrane helix</keyword>
<evidence type="ECO:0000256" key="13">
    <source>
        <dbReference type="ARBA" id="ARBA00023136"/>
    </source>
</evidence>
<dbReference type="GO" id="GO:0008658">
    <property type="term" value="F:penicillin binding"/>
    <property type="evidence" value="ECO:0007669"/>
    <property type="project" value="InterPro"/>
</dbReference>
<evidence type="ECO:0000256" key="11">
    <source>
        <dbReference type="ARBA" id="ARBA00022960"/>
    </source>
</evidence>
<comment type="pathway">
    <text evidence="2">Cell wall biogenesis; peptidoglycan biosynthesis.</text>
</comment>